<feature type="compositionally biased region" description="Low complexity" evidence="3">
    <location>
        <begin position="694"/>
        <end position="712"/>
    </location>
</feature>
<dbReference type="InterPro" id="IPR029052">
    <property type="entry name" value="Metallo-depent_PP-like"/>
</dbReference>
<keyword evidence="4" id="KW-1133">Transmembrane helix</keyword>
<dbReference type="AlphaFoldDB" id="A0A6N2SAZ5"/>
<dbReference type="InterPro" id="IPR015914">
    <property type="entry name" value="PAPs_N"/>
</dbReference>
<organism evidence="8">
    <name type="scientific">[Clostridium] nexile</name>
    <dbReference type="NCBI Taxonomy" id="29361"/>
    <lineage>
        <taxon>Bacteria</taxon>
        <taxon>Bacillati</taxon>
        <taxon>Bacillota</taxon>
        <taxon>Clostridia</taxon>
        <taxon>Lachnospirales</taxon>
        <taxon>Lachnospiraceae</taxon>
        <taxon>Tyzzerella</taxon>
    </lineage>
</organism>
<gene>
    <name evidence="8" type="ORF">CNLFYP112_01227</name>
</gene>
<evidence type="ECO:0000259" key="7">
    <source>
        <dbReference type="Pfam" id="PF16656"/>
    </source>
</evidence>
<feature type="domain" description="Calcineurin-like phosphoesterase" evidence="6">
    <location>
        <begin position="199"/>
        <end position="380"/>
    </location>
</feature>
<reference evidence="8" key="1">
    <citation type="submission" date="2019-11" db="EMBL/GenBank/DDBJ databases">
        <authorList>
            <person name="Feng L."/>
        </authorList>
    </citation>
    <scope>NUCLEOTIDE SEQUENCE</scope>
    <source>
        <strain evidence="8">CnexileLFYP112</strain>
    </source>
</reference>
<dbReference type="GO" id="GO:0003993">
    <property type="term" value="F:acid phosphatase activity"/>
    <property type="evidence" value="ECO:0007669"/>
    <property type="project" value="InterPro"/>
</dbReference>
<keyword evidence="4" id="KW-0812">Transmembrane</keyword>
<dbReference type="SUPFAM" id="SSF56300">
    <property type="entry name" value="Metallo-dependent phosphatases"/>
    <property type="match status" value="1"/>
</dbReference>
<feature type="signal peptide" evidence="5">
    <location>
        <begin position="1"/>
        <end position="29"/>
    </location>
</feature>
<name>A0A6N2SAZ5_9FIRM</name>
<evidence type="ECO:0000256" key="3">
    <source>
        <dbReference type="SAM" id="MobiDB-lite"/>
    </source>
</evidence>
<feature type="compositionally biased region" description="Basic and acidic residues" evidence="3">
    <location>
        <begin position="682"/>
        <end position="691"/>
    </location>
</feature>
<dbReference type="SUPFAM" id="SSF49363">
    <property type="entry name" value="Purple acid phosphatase, N-terminal domain"/>
    <property type="match status" value="1"/>
</dbReference>
<dbReference type="InterPro" id="IPR004843">
    <property type="entry name" value="Calcineurin-like_PHP"/>
</dbReference>
<evidence type="ECO:0000259" key="6">
    <source>
        <dbReference type="Pfam" id="PF00149"/>
    </source>
</evidence>
<dbReference type="Gene3D" id="3.60.21.10">
    <property type="match status" value="1"/>
</dbReference>
<sequence length="748" mass="82440">MRKRLKTKMQLSLAAVTMVSMIGSTQVQAFGEYGQGDGTDKLNSGLTATQEYQKWYDTKWNQQESGEMDSGKIVLTPGKDEKDLNFAWYSEEKGTPQVRISTNQDMSQAKTVTGTVQAIEKTNSFKTYTASNKVSLEDYLQENTTYYYQYSIDGQNWSDVSEYRTHSFTEYQAVLVGDPQIGASGSNGQGTEDDTDIAVNTYAWNKTLNQALGENGIAQNASFILSAGDQIDYSDDNYTIREQEYAGYLYPEVLRNVPVATTIGNHESKGDDYSYHYNNPNASELGSTESGGDYYYSYGDALYIVLNSNNRNVEEHRKLMQQAEESHKDAKWKIVMFHHDIYGAGSPHSDVDGANLRILFAPLMDEFDVDVCLTGHDHSYARTYQILDGKVIDTEGVGEGASNAVNPEGTLYIAAGSATGSKFYTLNTTKQYYLAERSNTPIPTFSTIDVSADELTIKTYDYDGNKYANDVTIQKNDGATSIIEEKNEVESIDADTITSGSKTRLEDAVNAVNSVLDSRDDSKAIGELTQKFNTAEDPVNYYAYAQNGYGDTSNSKVLKKGYSTLLDKTLYENDTNSSVSADTFSEAYIGLLYARNEVVTKAEFTELTNQFAEAQKEAAGVVVGNKEGEYAQETVVAFKKTLEELSVQADETKITKTELTQLSTKLADARESFRQSANQKDQTTDSEHLQKPENNTSNSNSSGNQAAGNGNTKKPSSTVKTGDDQAVGYLGVVSIASLAVAWLLKRKK</sequence>
<keyword evidence="1 5" id="KW-0732">Signal</keyword>
<evidence type="ECO:0000256" key="4">
    <source>
        <dbReference type="SAM" id="Phobius"/>
    </source>
</evidence>
<dbReference type="EMBL" id="CACRTG010000003">
    <property type="protein sequence ID" value="VYS90149.1"/>
    <property type="molecule type" value="Genomic_DNA"/>
</dbReference>
<dbReference type="PANTHER" id="PTHR45867:SF3">
    <property type="entry name" value="ACID PHOSPHATASE TYPE 7"/>
    <property type="match status" value="1"/>
</dbReference>
<dbReference type="InterPro" id="IPR008963">
    <property type="entry name" value="Purple_acid_Pase-like_N"/>
</dbReference>
<feature type="domain" description="Purple acid phosphatase N-terminal" evidence="7">
    <location>
        <begin position="73"/>
        <end position="165"/>
    </location>
</feature>
<keyword evidence="2" id="KW-0175">Coiled coil</keyword>
<dbReference type="GO" id="GO:0046872">
    <property type="term" value="F:metal ion binding"/>
    <property type="evidence" value="ECO:0007669"/>
    <property type="project" value="InterPro"/>
</dbReference>
<evidence type="ECO:0000256" key="1">
    <source>
        <dbReference type="ARBA" id="ARBA00022729"/>
    </source>
</evidence>
<evidence type="ECO:0000313" key="8">
    <source>
        <dbReference type="EMBL" id="VYS90149.1"/>
    </source>
</evidence>
<feature type="coiled-coil region" evidence="2">
    <location>
        <begin position="306"/>
        <end position="333"/>
    </location>
</feature>
<dbReference type="Pfam" id="PF16656">
    <property type="entry name" value="Pur_ac_phosph_N"/>
    <property type="match status" value="1"/>
</dbReference>
<dbReference type="PANTHER" id="PTHR45867">
    <property type="entry name" value="PURPLE ACID PHOSPHATASE"/>
    <property type="match status" value="1"/>
</dbReference>
<keyword evidence="4" id="KW-0472">Membrane</keyword>
<accession>A0A6N2SAZ5</accession>
<protein>
    <submittedName>
        <fullName evidence="8">Calcineurin-like phosphoesterase</fullName>
    </submittedName>
</protein>
<feature type="chain" id="PRO_5026792747" evidence="5">
    <location>
        <begin position="30"/>
        <end position="748"/>
    </location>
</feature>
<evidence type="ECO:0000256" key="2">
    <source>
        <dbReference type="SAM" id="Coils"/>
    </source>
</evidence>
<dbReference type="Pfam" id="PF00149">
    <property type="entry name" value="Metallophos"/>
    <property type="match status" value="1"/>
</dbReference>
<feature type="region of interest" description="Disordered" evidence="3">
    <location>
        <begin position="670"/>
        <end position="720"/>
    </location>
</feature>
<proteinExistence type="predicted"/>
<feature type="transmembrane region" description="Helical" evidence="4">
    <location>
        <begin position="726"/>
        <end position="744"/>
    </location>
</feature>
<evidence type="ECO:0000256" key="5">
    <source>
        <dbReference type="SAM" id="SignalP"/>
    </source>
</evidence>